<dbReference type="AlphaFoldDB" id="A0AAE3XH75"/>
<organism evidence="1 2">
    <name type="scientific">Deinococcus soli</name>
    <name type="common">ex Cha et al. 2016</name>
    <dbReference type="NCBI Taxonomy" id="1309411"/>
    <lineage>
        <taxon>Bacteria</taxon>
        <taxon>Thermotogati</taxon>
        <taxon>Deinococcota</taxon>
        <taxon>Deinococci</taxon>
        <taxon>Deinococcales</taxon>
        <taxon>Deinococcaceae</taxon>
        <taxon>Deinococcus</taxon>
    </lineage>
</organism>
<reference evidence="1" key="1">
    <citation type="submission" date="2023-07" db="EMBL/GenBank/DDBJ databases">
        <title>Sorghum-associated microbial communities from plants grown in Nebraska, USA.</title>
        <authorList>
            <person name="Schachtman D."/>
        </authorList>
    </citation>
    <scope>NUCLEOTIDE SEQUENCE</scope>
    <source>
        <strain evidence="1">BE330</strain>
    </source>
</reference>
<evidence type="ECO:0000313" key="2">
    <source>
        <dbReference type="Proteomes" id="UP001185331"/>
    </source>
</evidence>
<accession>A0AAE3XH75</accession>
<dbReference type="Proteomes" id="UP001185331">
    <property type="component" value="Unassembled WGS sequence"/>
</dbReference>
<evidence type="ECO:0000313" key="1">
    <source>
        <dbReference type="EMBL" id="MDR6220966.1"/>
    </source>
</evidence>
<protein>
    <submittedName>
        <fullName evidence="1">Uncharacterized protein</fullName>
    </submittedName>
</protein>
<gene>
    <name evidence="1" type="ORF">J2Y00_004597</name>
</gene>
<proteinExistence type="predicted"/>
<comment type="caution">
    <text evidence="1">The sequence shown here is derived from an EMBL/GenBank/DDBJ whole genome shotgun (WGS) entry which is preliminary data.</text>
</comment>
<name>A0AAE3XH75_9DEIO</name>
<sequence length="109" mass="12271">MKVRHSRPDIGHRVPVLAKRELVHPWVGWLRQVEQPAQEWIRVQGVASRTDEQLVDAVCDDLQGGLRQVQGSPQGVRGNPECGVHKMVEECRFDIGHAAAWHAHPCRAC</sequence>
<dbReference type="EMBL" id="JAVDQK010000020">
    <property type="protein sequence ID" value="MDR6220966.1"/>
    <property type="molecule type" value="Genomic_DNA"/>
</dbReference>